<protein>
    <submittedName>
        <fullName evidence="2">Uncharacterized protein</fullName>
    </submittedName>
</protein>
<sequence>MKINMPRDMYCYKDSSEQDKKKPPKKTRGHSPMYQQAKHSTALHVPVPSER</sequence>
<name>A0A0E9UG64_ANGAN</name>
<accession>A0A0E9UG64</accession>
<dbReference type="AlphaFoldDB" id="A0A0E9UG64"/>
<organism evidence="2">
    <name type="scientific">Anguilla anguilla</name>
    <name type="common">European freshwater eel</name>
    <name type="synonym">Muraena anguilla</name>
    <dbReference type="NCBI Taxonomy" id="7936"/>
    <lineage>
        <taxon>Eukaryota</taxon>
        <taxon>Metazoa</taxon>
        <taxon>Chordata</taxon>
        <taxon>Craniata</taxon>
        <taxon>Vertebrata</taxon>
        <taxon>Euteleostomi</taxon>
        <taxon>Actinopterygii</taxon>
        <taxon>Neopterygii</taxon>
        <taxon>Teleostei</taxon>
        <taxon>Anguilliformes</taxon>
        <taxon>Anguillidae</taxon>
        <taxon>Anguilla</taxon>
    </lineage>
</organism>
<dbReference type="EMBL" id="GBXM01043840">
    <property type="protein sequence ID" value="JAH64737.1"/>
    <property type="molecule type" value="Transcribed_RNA"/>
</dbReference>
<evidence type="ECO:0000313" key="2">
    <source>
        <dbReference type="EMBL" id="JAH64737.1"/>
    </source>
</evidence>
<reference evidence="2" key="2">
    <citation type="journal article" date="2015" name="Fish Shellfish Immunol.">
        <title>Early steps in the European eel (Anguilla anguilla)-Vibrio vulnificus interaction in the gills: Role of the RtxA13 toxin.</title>
        <authorList>
            <person name="Callol A."/>
            <person name="Pajuelo D."/>
            <person name="Ebbesson L."/>
            <person name="Teles M."/>
            <person name="MacKenzie S."/>
            <person name="Amaro C."/>
        </authorList>
    </citation>
    <scope>NUCLEOTIDE SEQUENCE</scope>
</reference>
<feature type="region of interest" description="Disordered" evidence="1">
    <location>
        <begin position="1"/>
        <end position="51"/>
    </location>
</feature>
<evidence type="ECO:0000256" key="1">
    <source>
        <dbReference type="SAM" id="MobiDB-lite"/>
    </source>
</evidence>
<proteinExistence type="predicted"/>
<feature type="compositionally biased region" description="Basic and acidic residues" evidence="1">
    <location>
        <begin position="10"/>
        <end position="21"/>
    </location>
</feature>
<reference evidence="2" key="1">
    <citation type="submission" date="2014-11" db="EMBL/GenBank/DDBJ databases">
        <authorList>
            <person name="Amaro Gonzalez C."/>
        </authorList>
    </citation>
    <scope>NUCLEOTIDE SEQUENCE</scope>
</reference>